<organism evidence="1 2">
    <name type="scientific">Bacteroides salyersiae CL02T12C01</name>
    <dbReference type="NCBI Taxonomy" id="997887"/>
    <lineage>
        <taxon>Bacteria</taxon>
        <taxon>Pseudomonadati</taxon>
        <taxon>Bacteroidota</taxon>
        <taxon>Bacteroidia</taxon>
        <taxon>Bacteroidales</taxon>
        <taxon>Bacteroidaceae</taxon>
        <taxon>Bacteroides</taxon>
    </lineage>
</organism>
<accession>I9H8E3</accession>
<comment type="caution">
    <text evidence="1">The sequence shown here is derived from an EMBL/GenBank/DDBJ whole genome shotgun (WGS) entry which is preliminary data.</text>
</comment>
<protein>
    <submittedName>
        <fullName evidence="1">Uncharacterized protein</fullName>
    </submittedName>
</protein>
<evidence type="ECO:0000313" key="2">
    <source>
        <dbReference type="Proteomes" id="UP000005150"/>
    </source>
</evidence>
<dbReference type="Proteomes" id="UP000005150">
    <property type="component" value="Unassembled WGS sequence"/>
</dbReference>
<dbReference type="HOGENOM" id="CLU_1755209_0_0_10"/>
<reference evidence="1 2" key="1">
    <citation type="submission" date="2012-02" db="EMBL/GenBank/DDBJ databases">
        <title>The Genome Sequence of Bacteroides salyersiae CL02T12C01.</title>
        <authorList>
            <consortium name="The Broad Institute Genome Sequencing Platform"/>
            <person name="Earl A."/>
            <person name="Ward D."/>
            <person name="Feldgarden M."/>
            <person name="Gevers D."/>
            <person name="Zitomersky N.L."/>
            <person name="Coyne M.J."/>
            <person name="Comstock L.E."/>
            <person name="Young S.K."/>
            <person name="Zeng Q."/>
            <person name="Gargeya S."/>
            <person name="Fitzgerald M."/>
            <person name="Haas B."/>
            <person name="Abouelleil A."/>
            <person name="Alvarado L."/>
            <person name="Arachchi H.M."/>
            <person name="Berlin A."/>
            <person name="Chapman S.B."/>
            <person name="Gearin G."/>
            <person name="Goldberg J."/>
            <person name="Griggs A."/>
            <person name="Gujja S."/>
            <person name="Hansen M."/>
            <person name="Heiman D."/>
            <person name="Howarth C."/>
            <person name="Larimer J."/>
            <person name="Lui A."/>
            <person name="MacDonald P.J.P."/>
            <person name="McCowen C."/>
            <person name="Montmayeur A."/>
            <person name="Murphy C."/>
            <person name="Neiman D."/>
            <person name="Pearson M."/>
            <person name="Priest M."/>
            <person name="Roberts A."/>
            <person name="Saif S."/>
            <person name="Shea T."/>
            <person name="Sisk P."/>
            <person name="Stolte C."/>
            <person name="Sykes S."/>
            <person name="Wortman J."/>
            <person name="Nusbaum C."/>
            <person name="Birren B."/>
        </authorList>
    </citation>
    <scope>NUCLEOTIDE SEQUENCE [LARGE SCALE GENOMIC DNA]</scope>
    <source>
        <strain evidence="1 2">CL02T12C01</strain>
    </source>
</reference>
<keyword evidence="2" id="KW-1185">Reference proteome</keyword>
<proteinExistence type="predicted"/>
<evidence type="ECO:0000313" key="1">
    <source>
        <dbReference type="EMBL" id="EIY55944.1"/>
    </source>
</evidence>
<gene>
    <name evidence="1" type="ORF">HMPREF1071_04430</name>
</gene>
<sequence>MMGDVLFFRLDTKEKIPKERIKAVFFLLLSSCVSLKGLELAALRQSPLWTLHYGRSLGGEKIRPRGGRVLMVGGKDAYGRWEGCLGVVRRVLRGYEMPPYHILLFGVTYNIRGDVYYYFLYVRMSGKGTTGPAYFFCAENWLFQFEPL</sequence>
<dbReference type="AlphaFoldDB" id="I9H8E3"/>
<dbReference type="EMBL" id="AGXV01000053">
    <property type="protein sequence ID" value="EIY55944.1"/>
    <property type="molecule type" value="Genomic_DNA"/>
</dbReference>
<name>I9H8E3_9BACE</name>